<feature type="compositionally biased region" description="Low complexity" evidence="1">
    <location>
        <begin position="464"/>
        <end position="483"/>
    </location>
</feature>
<dbReference type="PROSITE" id="PS50202">
    <property type="entry name" value="MSP"/>
    <property type="match status" value="1"/>
</dbReference>
<reference evidence="3" key="1">
    <citation type="submission" date="2021-02" db="EMBL/GenBank/DDBJ databases">
        <title>First Annotated Genome of the Yellow-green Alga Tribonema minus.</title>
        <authorList>
            <person name="Mahan K.M."/>
        </authorList>
    </citation>
    <scope>NUCLEOTIDE SEQUENCE</scope>
    <source>
        <strain evidence="3">UTEX B ZZ1240</strain>
    </source>
</reference>
<feature type="compositionally biased region" description="Low complexity" evidence="1">
    <location>
        <begin position="116"/>
        <end position="132"/>
    </location>
</feature>
<dbReference type="InterPro" id="IPR000535">
    <property type="entry name" value="MSP_dom"/>
</dbReference>
<feature type="compositionally biased region" description="Low complexity" evidence="1">
    <location>
        <begin position="233"/>
        <end position="272"/>
    </location>
</feature>
<evidence type="ECO:0000313" key="4">
    <source>
        <dbReference type="Proteomes" id="UP000664859"/>
    </source>
</evidence>
<evidence type="ECO:0000259" key="2">
    <source>
        <dbReference type="PROSITE" id="PS50202"/>
    </source>
</evidence>
<feature type="region of interest" description="Disordered" evidence="1">
    <location>
        <begin position="453"/>
        <end position="545"/>
    </location>
</feature>
<dbReference type="Proteomes" id="UP000664859">
    <property type="component" value="Unassembled WGS sequence"/>
</dbReference>
<feature type="compositionally biased region" description="Gly residues" evidence="1">
    <location>
        <begin position="453"/>
        <end position="462"/>
    </location>
</feature>
<sequence length="1323" mass="131081">MHAVYKLRTTAPKALRIDDAAGIIAPGASRDVAVSIRDTQGESFQHQYRAKTQEKLQVNHMLLTAAQAAMLTAADVKTHVWNVQSLKALVHQEAPAPPPLPPDRQAHSDDSTHAVAAQPPAASAPRLLLLHSPLPPPPWQHHQQPHNVECGPLGAEKPPPPPPLPLPLQQQQPLAAPPLLPPPEVLGLLVKNVSRRTPLTDEELARLRYVRDGLSSAQWQAWLEIARRARSRQSSLASGSREAARRAISASPLRRAAHASAAGSSSSSAANSVGCLKQRHREGDMSQTAAAAAAAAAAAEVAAAAAALLLMVATAAAAAASAPVNMRRGRRTLGTLPHQAVAAAPAAAVVAAAAAAAAAVKEVTVAVAGGVARAPRLAAHDGSGRSAGNATRTAIRQQQQQRTVAAAARAAPPAASVAHRGSAASISVSHSVMVPVDAAVGAQVLQQWLGGGGGGSSGGMGGVAHAPDAAARQQQQQQQPAAQLHSSSNVERTTTPARFQQQGQQQSPAAPPLSSSGGGAAAAAARTVSAATHSAAHQEPSQSNTLHAVAATAPCAAEHDNGRHWLPPRVCERLQAVQRALACAEAVAATAAAELVEAGLWGTDGRSGGREQAADLKGALGKFGAAARGARAALTALAQCSAAAGNVTQQAEDTRTHSVAAARAASGAAAALARETRAHTAAMLHDMALLRGGIEQMARRVRQRSSSSSDGGGGAYADEVRSTGAVMERKQGTVRLWCHIAGSGSDVAVAALSCSLAPAPIDGAAAPAASRSVGGLHHQIGACDDDGSEQMVQLTAGGTPLAFAFDAVFVGGGGGGAAALVAARAAPLLLRHTATLISSLRAEAPPAPFAMISMAAAGAGARSVLHGGVGGVLDRGALSLLMEAVLSVRARDSAQRCAPPVLSVTALEILAGRRRDLLSPAAPTSTGNSGGCSCDGAGGGSGGGAGGAGVCDGGGCSVCGSATSVCVRTLAEWERVAAAISASRLIGVGGPSSAPHPHAHCVVRICVQRSGGGGSGSTGGASTSGDASCARESRGCSPPLAGGSSGCGSTSSAAVLFFIDVAAAADAALPPYTAADWATLQASAAAAAADQVALGEVLGELRAGRPQRQLHSSSGGGGGTLVDVLAEALLPSADVIVVASVRADDAAQAAPLLLFTETVRGPAAAATAAAVSAAAAAAAAPAAAATLLPVPSTALPREAVDAGGSAETATHASSGAAAAALNTCGTPPLLQRSSPRLPLAAAAKSSDGSVRNGIRQSRCSDVGAYSIGTNDDSISAAARIHSAQPGVVPRGAAGAAYASGGTSAVPHHEPAWYPTMLRCADTS</sequence>
<dbReference type="InterPro" id="IPR008962">
    <property type="entry name" value="PapD-like_sf"/>
</dbReference>
<feature type="compositionally biased region" description="Polar residues" evidence="1">
    <location>
        <begin position="484"/>
        <end position="493"/>
    </location>
</feature>
<evidence type="ECO:0000256" key="1">
    <source>
        <dbReference type="SAM" id="MobiDB-lite"/>
    </source>
</evidence>
<feature type="domain" description="MSP" evidence="2">
    <location>
        <begin position="1"/>
        <end position="99"/>
    </location>
</feature>
<accession>A0A835YQV1</accession>
<keyword evidence="4" id="KW-1185">Reference proteome</keyword>
<dbReference type="Gene3D" id="2.60.40.10">
    <property type="entry name" value="Immunoglobulins"/>
    <property type="match status" value="1"/>
</dbReference>
<feature type="region of interest" description="Disordered" evidence="1">
    <location>
        <begin position="700"/>
        <end position="720"/>
    </location>
</feature>
<comment type="caution">
    <text evidence="3">The sequence shown here is derived from an EMBL/GenBank/DDBJ whole genome shotgun (WGS) entry which is preliminary data.</text>
</comment>
<feature type="compositionally biased region" description="Low complexity" evidence="1">
    <location>
        <begin position="140"/>
        <end position="156"/>
    </location>
</feature>
<protein>
    <recommendedName>
        <fullName evidence="2">MSP domain-containing protein</fullName>
    </recommendedName>
</protein>
<gene>
    <name evidence="3" type="ORF">JKP88DRAFT_281511</name>
</gene>
<dbReference type="EMBL" id="JAFCMP010000519">
    <property type="protein sequence ID" value="KAG5178010.1"/>
    <property type="molecule type" value="Genomic_DNA"/>
</dbReference>
<feature type="compositionally biased region" description="Low complexity" evidence="1">
    <location>
        <begin position="494"/>
        <end position="535"/>
    </location>
</feature>
<feature type="region of interest" description="Disordered" evidence="1">
    <location>
        <begin position="233"/>
        <end position="280"/>
    </location>
</feature>
<dbReference type="InterPro" id="IPR013783">
    <property type="entry name" value="Ig-like_fold"/>
</dbReference>
<feature type="compositionally biased region" description="Pro residues" evidence="1">
    <location>
        <begin position="157"/>
        <end position="166"/>
    </location>
</feature>
<feature type="region of interest" description="Disordered" evidence="1">
    <location>
        <begin position="379"/>
        <end position="400"/>
    </location>
</feature>
<evidence type="ECO:0000313" key="3">
    <source>
        <dbReference type="EMBL" id="KAG5178010.1"/>
    </source>
</evidence>
<feature type="region of interest" description="Disordered" evidence="1">
    <location>
        <begin position="93"/>
        <end position="170"/>
    </location>
</feature>
<proteinExistence type="predicted"/>
<organism evidence="3 4">
    <name type="scientific">Tribonema minus</name>
    <dbReference type="NCBI Taxonomy" id="303371"/>
    <lineage>
        <taxon>Eukaryota</taxon>
        <taxon>Sar</taxon>
        <taxon>Stramenopiles</taxon>
        <taxon>Ochrophyta</taxon>
        <taxon>PX clade</taxon>
        <taxon>Xanthophyceae</taxon>
        <taxon>Tribonematales</taxon>
        <taxon>Tribonemataceae</taxon>
        <taxon>Tribonema</taxon>
    </lineage>
</organism>
<name>A0A835YQV1_9STRA</name>
<dbReference type="SUPFAM" id="SSF49354">
    <property type="entry name" value="PapD-like"/>
    <property type="match status" value="1"/>
</dbReference>
<feature type="compositionally biased region" description="Low complexity" evidence="1">
    <location>
        <begin position="390"/>
        <end position="400"/>
    </location>
</feature>